<dbReference type="Proteomes" id="UP000789525">
    <property type="component" value="Unassembled WGS sequence"/>
</dbReference>
<gene>
    <name evidence="1" type="ORF">ACOLOM_LOCUS6913</name>
</gene>
<dbReference type="EMBL" id="CAJVPT010014824">
    <property type="protein sequence ID" value="CAG8607714.1"/>
    <property type="molecule type" value="Genomic_DNA"/>
</dbReference>
<keyword evidence="2" id="KW-1185">Reference proteome</keyword>
<name>A0ACA9MRF3_9GLOM</name>
<comment type="caution">
    <text evidence="1">The sequence shown here is derived from an EMBL/GenBank/DDBJ whole genome shotgun (WGS) entry which is preliminary data.</text>
</comment>
<sequence length="139" mass="16078">MRIIILHKGLFSTNHVRLKIWPDSDHNFVRTLENQGSFYYLAETTNFRDIDDIGIEHNATVITCGFEMADDIKIIGNEVDVKLVNVTYRNNRSSIEEYKRNHLNLLLPTSDGYAIVMENKVARTNDKIVKSLGFIFEED</sequence>
<evidence type="ECO:0000313" key="1">
    <source>
        <dbReference type="EMBL" id="CAG8607714.1"/>
    </source>
</evidence>
<reference evidence="1" key="1">
    <citation type="submission" date="2021-06" db="EMBL/GenBank/DDBJ databases">
        <authorList>
            <person name="Kallberg Y."/>
            <person name="Tangrot J."/>
            <person name="Rosling A."/>
        </authorList>
    </citation>
    <scope>NUCLEOTIDE SEQUENCE</scope>
    <source>
        <strain evidence="1">CL356</strain>
    </source>
</reference>
<proteinExistence type="predicted"/>
<organism evidence="1 2">
    <name type="scientific">Acaulospora colombiana</name>
    <dbReference type="NCBI Taxonomy" id="27376"/>
    <lineage>
        <taxon>Eukaryota</taxon>
        <taxon>Fungi</taxon>
        <taxon>Fungi incertae sedis</taxon>
        <taxon>Mucoromycota</taxon>
        <taxon>Glomeromycotina</taxon>
        <taxon>Glomeromycetes</taxon>
        <taxon>Diversisporales</taxon>
        <taxon>Acaulosporaceae</taxon>
        <taxon>Acaulospora</taxon>
    </lineage>
</organism>
<protein>
    <submittedName>
        <fullName evidence="1">14076_t:CDS:1</fullName>
    </submittedName>
</protein>
<accession>A0ACA9MRF3</accession>
<evidence type="ECO:0000313" key="2">
    <source>
        <dbReference type="Proteomes" id="UP000789525"/>
    </source>
</evidence>